<protein>
    <submittedName>
        <fullName evidence="2">Uncharacterized protein</fullName>
    </submittedName>
</protein>
<gene>
    <name evidence="2" type="ORF">GCM10023235_05900</name>
</gene>
<accession>A0ABP9DAJ9</accession>
<dbReference type="RefSeq" id="WP_345695162.1">
    <property type="nucleotide sequence ID" value="NZ_BAABIS010000001.1"/>
</dbReference>
<reference evidence="3" key="1">
    <citation type="journal article" date="2019" name="Int. J. Syst. Evol. Microbiol.">
        <title>The Global Catalogue of Microorganisms (GCM) 10K type strain sequencing project: providing services to taxonomists for standard genome sequencing and annotation.</title>
        <authorList>
            <consortium name="The Broad Institute Genomics Platform"/>
            <consortium name="The Broad Institute Genome Sequencing Center for Infectious Disease"/>
            <person name="Wu L."/>
            <person name="Ma J."/>
        </authorList>
    </citation>
    <scope>NUCLEOTIDE SEQUENCE [LARGE SCALE GENOMIC DNA]</scope>
    <source>
        <strain evidence="3">JCM 13006</strain>
    </source>
</reference>
<comment type="caution">
    <text evidence="2">The sequence shown here is derived from an EMBL/GenBank/DDBJ whole genome shotgun (WGS) entry which is preliminary data.</text>
</comment>
<sequence>MAITAVHTERGRLETSRDGLGCDWTWTAVHRARPRGVGLPGVRVHAKPSPTRLRFFTPDGHPVYADPATGLRVEIHGGAAKVLGTPEPRGRGAGPAWCSVTST</sequence>
<name>A0ABP9DAJ9_9ACTN</name>
<keyword evidence="3" id="KW-1185">Reference proteome</keyword>
<dbReference type="EMBL" id="BAABIS010000001">
    <property type="protein sequence ID" value="GAA4834188.1"/>
    <property type="molecule type" value="Genomic_DNA"/>
</dbReference>
<dbReference type="Proteomes" id="UP001501752">
    <property type="component" value="Unassembled WGS sequence"/>
</dbReference>
<evidence type="ECO:0000256" key="1">
    <source>
        <dbReference type="SAM" id="MobiDB-lite"/>
    </source>
</evidence>
<evidence type="ECO:0000313" key="3">
    <source>
        <dbReference type="Proteomes" id="UP001501752"/>
    </source>
</evidence>
<evidence type="ECO:0000313" key="2">
    <source>
        <dbReference type="EMBL" id="GAA4834188.1"/>
    </source>
</evidence>
<dbReference type="InterPro" id="IPR046263">
    <property type="entry name" value="DUF6296"/>
</dbReference>
<proteinExistence type="predicted"/>
<dbReference type="Pfam" id="PF19813">
    <property type="entry name" value="DUF6296"/>
    <property type="match status" value="1"/>
</dbReference>
<feature type="region of interest" description="Disordered" evidence="1">
    <location>
        <begin position="82"/>
        <end position="103"/>
    </location>
</feature>
<organism evidence="2 3">
    <name type="scientific">Kitasatospora terrestris</name>
    <dbReference type="NCBI Taxonomy" id="258051"/>
    <lineage>
        <taxon>Bacteria</taxon>
        <taxon>Bacillati</taxon>
        <taxon>Actinomycetota</taxon>
        <taxon>Actinomycetes</taxon>
        <taxon>Kitasatosporales</taxon>
        <taxon>Streptomycetaceae</taxon>
        <taxon>Kitasatospora</taxon>
    </lineage>
</organism>